<evidence type="ECO:0000259" key="3">
    <source>
        <dbReference type="Pfam" id="PF19187"/>
    </source>
</evidence>
<feature type="domain" description="WYL" evidence="2">
    <location>
        <begin position="147"/>
        <end position="211"/>
    </location>
</feature>
<evidence type="ECO:0000259" key="2">
    <source>
        <dbReference type="Pfam" id="PF13280"/>
    </source>
</evidence>
<dbReference type="RefSeq" id="WP_232226147.1">
    <property type="nucleotide sequence ID" value="NZ_KK069988.1"/>
</dbReference>
<dbReference type="PANTHER" id="PTHR34580">
    <property type="match status" value="1"/>
</dbReference>
<feature type="domain" description="PafC HTH" evidence="3">
    <location>
        <begin position="342"/>
        <end position="455"/>
    </location>
</feature>
<organism evidence="5 6">
    <name type="scientific">Brachybacterium phenoliresistens</name>
    <dbReference type="NCBI Taxonomy" id="396014"/>
    <lineage>
        <taxon>Bacteria</taxon>
        <taxon>Bacillati</taxon>
        <taxon>Actinomycetota</taxon>
        <taxon>Actinomycetes</taxon>
        <taxon>Micrococcales</taxon>
        <taxon>Dermabacteraceae</taxon>
        <taxon>Brachybacterium</taxon>
    </lineage>
</organism>
<dbReference type="EMBL" id="JDYK01000002">
    <property type="protein sequence ID" value="EWS82707.1"/>
    <property type="molecule type" value="Genomic_DNA"/>
</dbReference>
<feature type="compositionally biased region" description="Low complexity" evidence="1">
    <location>
        <begin position="582"/>
        <end position="594"/>
    </location>
</feature>
<gene>
    <name evidence="5" type="ORF">BF93_06690</name>
</gene>
<evidence type="ECO:0000259" key="4">
    <source>
        <dbReference type="Pfam" id="PF25583"/>
    </source>
</evidence>
<evidence type="ECO:0000256" key="1">
    <source>
        <dbReference type="SAM" id="MobiDB-lite"/>
    </source>
</evidence>
<keyword evidence="6" id="KW-1185">Reference proteome</keyword>
<protein>
    <submittedName>
        <fullName evidence="5">Transcriptional regulator</fullName>
    </submittedName>
</protein>
<dbReference type="Pfam" id="PF19187">
    <property type="entry name" value="HTH_PafC"/>
    <property type="match status" value="1"/>
</dbReference>
<sequence>MASRNVERLLNVIMTIGSRPRRGIDRATLFEAIPEYAAAATQDAAEKMFERDKTAIRELGLPLRTERHDLWDENIVHYRLDTDAGGDDLHLSEGEYTVLLAASRAWDDAAAGGAARRVRSKLLSQGLDADTDLLRRTPRGSVESLPVLTPLLEAVSTGSRVSFAYRSARGERTDRTVEPWVVGVHEGHWYVLGHDLAREGTRVFKASRIESFPRIGGPISHPREEGMTLETALAGMTAHEDRARARLRIEPYKALALRDAAGASLRAREVELPAMPRSAALRQVRANARWITLVDPPAWRDALASAYAEIARLHTGQADLARIEDAPVRRPAAIRRSTSGADHLSRLVSLASYVLSRGEVEVSQLAEDFGISQKELIADLQILFVCGDFATGWEQDLIEVTWEDGFVRVRNADALRRALSLTAAEATALLAGLAALEPVAGEEAELVASARAKLLARLGTAAPGEDEAEPPTDAAASPVTDPAADGASDGAPKVELSRSEQILDALHRAIREDRPVVIRYSPPDRSGTSVRSVAPRQVESSAGRSYLRADCALAQDERLFRLDRIAEILPEGTPQHRDDGAAADADPGPGSRPGSEARGSGGRLEEDAWVRLEGPAMWIAEAFAAAELRDAPGGGTLARLATPVLGALVDAVMEAAGAAEVLAPASLRDLIVTTAEQAGARHTGVEAIG</sequence>
<dbReference type="Proteomes" id="UP000023067">
    <property type="component" value="Unassembled WGS sequence"/>
</dbReference>
<feature type="region of interest" description="Disordered" evidence="1">
    <location>
        <begin position="461"/>
        <end position="495"/>
    </location>
</feature>
<dbReference type="PANTHER" id="PTHR34580:SF1">
    <property type="entry name" value="PROTEIN PAFC"/>
    <property type="match status" value="1"/>
</dbReference>
<name>Z9JY36_9MICO</name>
<feature type="region of interest" description="Disordered" evidence="1">
    <location>
        <begin position="518"/>
        <end position="541"/>
    </location>
</feature>
<proteinExistence type="predicted"/>
<dbReference type="eggNOG" id="COG2378">
    <property type="taxonomic scope" value="Bacteria"/>
</dbReference>
<evidence type="ECO:0000313" key="5">
    <source>
        <dbReference type="EMBL" id="EWS82707.1"/>
    </source>
</evidence>
<dbReference type="InterPro" id="IPR057727">
    <property type="entry name" value="WCX_dom"/>
</dbReference>
<feature type="domain" description="WCX" evidence="4">
    <location>
        <begin position="612"/>
        <end position="678"/>
    </location>
</feature>
<dbReference type="HOGENOM" id="CLU_023232_0_0_11"/>
<dbReference type="InterPro" id="IPR026881">
    <property type="entry name" value="WYL_dom"/>
</dbReference>
<dbReference type="Pfam" id="PF25583">
    <property type="entry name" value="WCX"/>
    <property type="match status" value="1"/>
</dbReference>
<reference evidence="5 6" key="1">
    <citation type="submission" date="2014-02" db="EMBL/GenBank/DDBJ databases">
        <title>Genome sequence of Brachybacterium phenoliresistens strain W13A50.</title>
        <authorList>
            <person name="Wang X."/>
        </authorList>
    </citation>
    <scope>NUCLEOTIDE SEQUENCE [LARGE SCALE GENOMIC DNA]</scope>
    <source>
        <strain evidence="5 6">W13A50</strain>
    </source>
</reference>
<dbReference type="PATRIC" id="fig|396014.3.peg.330"/>
<dbReference type="InterPro" id="IPR043839">
    <property type="entry name" value="PafC_HTH"/>
</dbReference>
<dbReference type="PROSITE" id="PS52050">
    <property type="entry name" value="WYL"/>
    <property type="match status" value="2"/>
</dbReference>
<dbReference type="AlphaFoldDB" id="Z9JY36"/>
<feature type="domain" description="WYL" evidence="2">
    <location>
        <begin position="502"/>
        <end position="568"/>
    </location>
</feature>
<accession>Z9JY36</accession>
<feature type="compositionally biased region" description="Low complexity" evidence="1">
    <location>
        <begin position="471"/>
        <end position="491"/>
    </location>
</feature>
<evidence type="ECO:0000313" key="6">
    <source>
        <dbReference type="Proteomes" id="UP000023067"/>
    </source>
</evidence>
<dbReference type="InterPro" id="IPR051534">
    <property type="entry name" value="CBASS_pafABC_assoc_protein"/>
</dbReference>
<comment type="caution">
    <text evidence="5">The sequence shown here is derived from an EMBL/GenBank/DDBJ whole genome shotgun (WGS) entry which is preliminary data.</text>
</comment>
<feature type="region of interest" description="Disordered" evidence="1">
    <location>
        <begin position="570"/>
        <end position="603"/>
    </location>
</feature>
<dbReference type="STRING" id="396014.BF93_06690"/>
<dbReference type="Pfam" id="PF13280">
    <property type="entry name" value="WYL"/>
    <property type="match status" value="2"/>
</dbReference>